<evidence type="ECO:0000256" key="1">
    <source>
        <dbReference type="ARBA" id="ARBA00010505"/>
    </source>
</evidence>
<dbReference type="GO" id="GO:0034599">
    <property type="term" value="P:cellular response to oxidative stress"/>
    <property type="evidence" value="ECO:0007669"/>
    <property type="project" value="InterPro"/>
</dbReference>
<dbReference type="InterPro" id="IPR013740">
    <property type="entry name" value="Redoxin"/>
</dbReference>
<dbReference type="AlphaFoldDB" id="A0A1M2VEQ0"/>
<dbReference type="CDD" id="cd03013">
    <property type="entry name" value="PRX5_like"/>
    <property type="match status" value="1"/>
</dbReference>
<comment type="caution">
    <text evidence="13">The sequence shown here is derived from an EMBL/GenBank/DDBJ whole genome shotgun (WGS) entry which is preliminary data.</text>
</comment>
<feature type="domain" description="Thioredoxin" evidence="12">
    <location>
        <begin position="6"/>
        <end position="172"/>
    </location>
</feature>
<keyword evidence="2 11" id="KW-0575">Peroxidase</keyword>
<sequence>MSDIKIQVGDTIPQGTFKYIPYSPELEDHSACGIPITLNTDEWKGKKVVLVSVPGAFTPTCHANHLPPFLQKYDEFKAKGVDVIAVIAANDAFVLSGWARFLGLKDKIIALSDPNAKWSAQLGLSQDLSAVDFGTRTKRYALVIDDLKVTYVGVETERVVSVSGADAILAAL</sequence>
<evidence type="ECO:0000256" key="2">
    <source>
        <dbReference type="ARBA" id="ARBA00022559"/>
    </source>
</evidence>
<name>A0A1M2VEQ0_TRAPU</name>
<dbReference type="STRING" id="154538.A0A1M2VEQ0"/>
<dbReference type="Proteomes" id="UP000184267">
    <property type="component" value="Unassembled WGS sequence"/>
</dbReference>
<proteinExistence type="inferred from homology"/>
<evidence type="ECO:0000256" key="7">
    <source>
        <dbReference type="ARBA" id="ARBA00074156"/>
    </source>
</evidence>
<protein>
    <recommendedName>
        <fullName evidence="7">Putative peroxiredoxin</fullName>
    </recommendedName>
    <alternativeName>
        <fullName evidence="8">Thioredoxin reductase</fullName>
    </alternativeName>
    <alternativeName>
        <fullName evidence="9">Thioredoxin-dependent peroxiredoxin</fullName>
    </alternativeName>
</protein>
<keyword evidence="3 11" id="KW-0049">Antioxidant</keyword>
<evidence type="ECO:0000256" key="9">
    <source>
        <dbReference type="ARBA" id="ARBA00079296"/>
    </source>
</evidence>
<dbReference type="PROSITE" id="PS51352">
    <property type="entry name" value="THIOREDOXIN_2"/>
    <property type="match status" value="1"/>
</dbReference>
<dbReference type="GO" id="GO:0042744">
    <property type="term" value="P:hydrogen peroxide catabolic process"/>
    <property type="evidence" value="ECO:0007669"/>
    <property type="project" value="TreeGrafter"/>
</dbReference>
<dbReference type="Pfam" id="PF08534">
    <property type="entry name" value="Redoxin"/>
    <property type="match status" value="1"/>
</dbReference>
<keyword evidence="14" id="KW-1185">Reference proteome</keyword>
<evidence type="ECO:0000313" key="14">
    <source>
        <dbReference type="Proteomes" id="UP000184267"/>
    </source>
</evidence>
<dbReference type="GO" id="GO:0005777">
    <property type="term" value="C:peroxisome"/>
    <property type="evidence" value="ECO:0007669"/>
    <property type="project" value="TreeGrafter"/>
</dbReference>
<dbReference type="EMBL" id="MNAD01001364">
    <property type="protein sequence ID" value="OJT06003.1"/>
    <property type="molecule type" value="Genomic_DNA"/>
</dbReference>
<evidence type="ECO:0000313" key="13">
    <source>
        <dbReference type="EMBL" id="OJT06003.1"/>
    </source>
</evidence>
<evidence type="ECO:0000256" key="5">
    <source>
        <dbReference type="ARBA" id="ARBA00023284"/>
    </source>
</evidence>
<dbReference type="GO" id="GO:0008379">
    <property type="term" value="F:thioredoxin peroxidase activity"/>
    <property type="evidence" value="ECO:0007669"/>
    <property type="project" value="InterPro"/>
</dbReference>
<dbReference type="PANTHER" id="PTHR10430">
    <property type="entry name" value="PEROXIREDOXIN"/>
    <property type="match status" value="1"/>
</dbReference>
<dbReference type="GO" id="GO:0045454">
    <property type="term" value="P:cell redox homeostasis"/>
    <property type="evidence" value="ECO:0007669"/>
    <property type="project" value="TreeGrafter"/>
</dbReference>
<evidence type="ECO:0000259" key="12">
    <source>
        <dbReference type="PROSITE" id="PS51352"/>
    </source>
</evidence>
<evidence type="ECO:0000256" key="3">
    <source>
        <dbReference type="ARBA" id="ARBA00022862"/>
    </source>
</evidence>
<dbReference type="Gene3D" id="3.40.30.10">
    <property type="entry name" value="Glutaredoxin"/>
    <property type="match status" value="1"/>
</dbReference>
<gene>
    <name evidence="13" type="ORF">TRAPUB_3190</name>
</gene>
<dbReference type="SUPFAM" id="SSF52833">
    <property type="entry name" value="Thioredoxin-like"/>
    <property type="match status" value="1"/>
</dbReference>
<evidence type="ECO:0000256" key="4">
    <source>
        <dbReference type="ARBA" id="ARBA00023002"/>
    </source>
</evidence>
<dbReference type="InterPro" id="IPR013766">
    <property type="entry name" value="Thioredoxin_domain"/>
</dbReference>
<accession>A0A1M2VEQ0</accession>
<keyword evidence="5 11" id="KW-0676">Redox-active center</keyword>
<keyword evidence="4 11" id="KW-0560">Oxidoreductase</keyword>
<evidence type="ECO:0000256" key="10">
    <source>
        <dbReference type="PIRSR" id="PIRSR637944-1"/>
    </source>
</evidence>
<comment type="subunit">
    <text evidence="6">Homodimer; disulfide-linked, upon oxidation.</text>
</comment>
<organism evidence="13 14">
    <name type="scientific">Trametes pubescens</name>
    <name type="common">White-rot fungus</name>
    <dbReference type="NCBI Taxonomy" id="154538"/>
    <lineage>
        <taxon>Eukaryota</taxon>
        <taxon>Fungi</taxon>
        <taxon>Dikarya</taxon>
        <taxon>Basidiomycota</taxon>
        <taxon>Agaricomycotina</taxon>
        <taxon>Agaricomycetes</taxon>
        <taxon>Polyporales</taxon>
        <taxon>Polyporaceae</taxon>
        <taxon>Trametes</taxon>
    </lineage>
</organism>
<comment type="function">
    <text evidence="11">Thiol-specific peroxidase that catalyzes the reduction of hydrogen peroxide and organic hydroperoxides to water and alcohols, respectively. Plays a role in cell protection against oxidative stress by detoxifying peroxides.</text>
</comment>
<evidence type="ECO:0000256" key="11">
    <source>
        <dbReference type="RuleBase" id="RU366011"/>
    </source>
</evidence>
<dbReference type="OrthoDB" id="195498at2759"/>
<dbReference type="FunFam" id="3.40.30.10:FF:000020">
    <property type="entry name" value="Peroxiredoxin"/>
    <property type="match status" value="1"/>
</dbReference>
<evidence type="ECO:0000256" key="8">
    <source>
        <dbReference type="ARBA" id="ARBA00076301"/>
    </source>
</evidence>
<feature type="active site" description="Cysteine sulfenic acid (-SOH) intermediate" evidence="10">
    <location>
        <position position="61"/>
    </location>
</feature>
<dbReference type="InterPro" id="IPR036249">
    <property type="entry name" value="Thioredoxin-like_sf"/>
</dbReference>
<evidence type="ECO:0000256" key="6">
    <source>
        <dbReference type="ARBA" id="ARBA00063543"/>
    </source>
</evidence>
<dbReference type="PANTHER" id="PTHR10430:SF16">
    <property type="entry name" value="PEROXIREDOXIN-5, MITOCHONDRIAL"/>
    <property type="match status" value="1"/>
</dbReference>
<dbReference type="InterPro" id="IPR037944">
    <property type="entry name" value="PRX5-like"/>
</dbReference>
<dbReference type="OMA" id="FIRTKDQ"/>
<comment type="similarity">
    <text evidence="1 11">Belongs to the peroxiredoxin family. Prx5 subfamily.</text>
</comment>
<dbReference type="GO" id="GO:0005739">
    <property type="term" value="C:mitochondrion"/>
    <property type="evidence" value="ECO:0007669"/>
    <property type="project" value="TreeGrafter"/>
</dbReference>
<reference evidence="13 14" key="1">
    <citation type="submission" date="2016-10" db="EMBL/GenBank/DDBJ databases">
        <title>Genome sequence of the basidiomycete white-rot fungus Trametes pubescens.</title>
        <authorList>
            <person name="Makela M.R."/>
            <person name="Granchi Z."/>
            <person name="Peng M."/>
            <person name="De Vries R.P."/>
            <person name="Grigoriev I."/>
            <person name="Riley R."/>
            <person name="Hilden K."/>
        </authorList>
    </citation>
    <scope>NUCLEOTIDE SEQUENCE [LARGE SCALE GENOMIC DNA]</scope>
    <source>
        <strain evidence="13 14">FBCC735</strain>
    </source>
</reference>